<dbReference type="EMBL" id="AHMM02000025">
    <property type="protein sequence ID" value="EQA34969.1"/>
    <property type="molecule type" value="Genomic_DNA"/>
</dbReference>
<evidence type="ECO:0000313" key="1">
    <source>
        <dbReference type="EMBL" id="EQA34969.1"/>
    </source>
</evidence>
<sequence length="37" mass="4595">MLAFHGIKYRKKVVPNMVTLYIYSCEDYFQEDFERFL</sequence>
<dbReference type="STRING" id="1049790.LEP1GSC047_1034"/>
<evidence type="ECO:0000313" key="2">
    <source>
        <dbReference type="Proteomes" id="UP000018719"/>
    </source>
</evidence>
<comment type="caution">
    <text evidence="1">The sequence shown here is derived from an EMBL/GenBank/DDBJ whole genome shotgun (WGS) entry which is preliminary data.</text>
</comment>
<proteinExistence type="predicted"/>
<dbReference type="AlphaFoldDB" id="V6HR66"/>
<dbReference type="Proteomes" id="UP000018719">
    <property type="component" value="Unassembled WGS sequence"/>
</dbReference>
<protein>
    <submittedName>
        <fullName evidence="1">Uncharacterized protein</fullName>
    </submittedName>
</protein>
<organism evidence="1 2">
    <name type="scientific">Leptospira inadai serovar Lyme str. 10</name>
    <dbReference type="NCBI Taxonomy" id="1049790"/>
    <lineage>
        <taxon>Bacteria</taxon>
        <taxon>Pseudomonadati</taxon>
        <taxon>Spirochaetota</taxon>
        <taxon>Spirochaetia</taxon>
        <taxon>Leptospirales</taxon>
        <taxon>Leptospiraceae</taxon>
        <taxon>Leptospira</taxon>
    </lineage>
</organism>
<gene>
    <name evidence="1" type="ORF">LEP1GSC047_1034</name>
</gene>
<name>V6HR66_9LEPT</name>
<accession>V6HR66</accession>
<reference evidence="1 2" key="1">
    <citation type="submission" date="2013-05" db="EMBL/GenBank/DDBJ databases">
        <authorList>
            <person name="Harkins D.M."/>
            <person name="Durkin A.S."/>
            <person name="Brinkac L.M."/>
            <person name="Haft D.H."/>
            <person name="Selengut J.D."/>
            <person name="Sanka R."/>
            <person name="DePew J."/>
            <person name="Purushe J."/>
            <person name="Hartskeerl R.A."/>
            <person name="Ahmed A."/>
            <person name="van der Linden H."/>
            <person name="Goris M.G.A."/>
            <person name="Vinetz J.M."/>
            <person name="Sutton G.G."/>
            <person name="Nierman W.C."/>
            <person name="Fouts D.E."/>
        </authorList>
    </citation>
    <scope>NUCLEOTIDE SEQUENCE [LARGE SCALE GENOMIC DNA]</scope>
    <source>
        <strain evidence="1 2">10</strain>
    </source>
</reference>